<dbReference type="PANTHER" id="PTHR43791:SF36">
    <property type="entry name" value="TRANSPORTER, PUTATIVE (AFU_ORTHOLOGUE AFUA_6G08340)-RELATED"/>
    <property type="match status" value="1"/>
</dbReference>
<dbReference type="GO" id="GO:0016020">
    <property type="term" value="C:membrane"/>
    <property type="evidence" value="ECO:0007669"/>
    <property type="project" value="UniProtKB-SubCell"/>
</dbReference>
<comment type="subcellular location">
    <subcellularLocation>
        <location evidence="1">Membrane</location>
        <topology evidence="1">Multi-pass membrane protein</topology>
    </subcellularLocation>
</comment>
<dbReference type="GeneID" id="89948784"/>
<dbReference type="RefSeq" id="XP_064677332.1">
    <property type="nucleotide sequence ID" value="XM_064824396.1"/>
</dbReference>
<evidence type="ECO:0000313" key="7">
    <source>
        <dbReference type="EMBL" id="KAK4510666.1"/>
    </source>
</evidence>
<keyword evidence="5 6" id="KW-0472">Membrane</keyword>
<keyword evidence="2" id="KW-0813">Transport</keyword>
<evidence type="ECO:0000256" key="1">
    <source>
        <dbReference type="ARBA" id="ARBA00004141"/>
    </source>
</evidence>
<keyword evidence="8" id="KW-1185">Reference proteome</keyword>
<name>A0AAN7HX35_9FUNG</name>
<keyword evidence="3 6" id="KW-0812">Transmembrane</keyword>
<accession>A0AAN7HX35</accession>
<reference evidence="7 8" key="1">
    <citation type="submission" date="2022-11" db="EMBL/GenBank/DDBJ databases">
        <title>Mucor velutinosus strain NIH1002 WGS.</title>
        <authorList>
            <person name="Subramanian P."/>
            <person name="Mullikin J.C."/>
            <person name="Segre J.A."/>
            <person name="Zelazny A.M."/>
        </authorList>
    </citation>
    <scope>NUCLEOTIDE SEQUENCE [LARGE SCALE GENOMIC DNA]</scope>
    <source>
        <strain evidence="7 8">NIH1002</strain>
    </source>
</reference>
<evidence type="ECO:0000256" key="3">
    <source>
        <dbReference type="ARBA" id="ARBA00022692"/>
    </source>
</evidence>
<feature type="transmembrane region" description="Helical" evidence="6">
    <location>
        <begin position="47"/>
        <end position="71"/>
    </location>
</feature>
<dbReference type="EMBL" id="JASEJX010000033">
    <property type="protein sequence ID" value="KAK4510666.1"/>
    <property type="molecule type" value="Genomic_DNA"/>
</dbReference>
<evidence type="ECO:0000256" key="5">
    <source>
        <dbReference type="ARBA" id="ARBA00023136"/>
    </source>
</evidence>
<evidence type="ECO:0000313" key="8">
    <source>
        <dbReference type="Proteomes" id="UP001304243"/>
    </source>
</evidence>
<proteinExistence type="predicted"/>
<gene>
    <name evidence="7" type="ORF">ATC70_005098</name>
</gene>
<sequence length="112" mass="12346">MTALTALAQDFDRLAVCRTLFGLFEGGTYPAILLTFNTMYRRSEQSAALGFVFLSNAVSSVVGTAAFVGIAKMGSSHVDCPNYWLLRITQEEETIMQERTKDNAVVRISTIE</sequence>
<dbReference type="Proteomes" id="UP001304243">
    <property type="component" value="Unassembled WGS sequence"/>
</dbReference>
<dbReference type="SUPFAM" id="SSF103473">
    <property type="entry name" value="MFS general substrate transporter"/>
    <property type="match status" value="1"/>
</dbReference>
<protein>
    <submittedName>
        <fullName evidence="7">Uncharacterized protein</fullName>
    </submittedName>
</protein>
<evidence type="ECO:0000256" key="4">
    <source>
        <dbReference type="ARBA" id="ARBA00022989"/>
    </source>
</evidence>
<dbReference type="GO" id="GO:0022857">
    <property type="term" value="F:transmembrane transporter activity"/>
    <property type="evidence" value="ECO:0007669"/>
    <property type="project" value="TreeGrafter"/>
</dbReference>
<keyword evidence="4 6" id="KW-1133">Transmembrane helix</keyword>
<comment type="caution">
    <text evidence="7">The sequence shown here is derived from an EMBL/GenBank/DDBJ whole genome shotgun (WGS) entry which is preliminary data.</text>
</comment>
<dbReference type="InterPro" id="IPR036259">
    <property type="entry name" value="MFS_trans_sf"/>
</dbReference>
<dbReference type="Gene3D" id="1.20.1250.20">
    <property type="entry name" value="MFS general substrate transporter like domains"/>
    <property type="match status" value="1"/>
</dbReference>
<organism evidence="7 8">
    <name type="scientific">Mucor velutinosus</name>
    <dbReference type="NCBI Taxonomy" id="708070"/>
    <lineage>
        <taxon>Eukaryota</taxon>
        <taxon>Fungi</taxon>
        <taxon>Fungi incertae sedis</taxon>
        <taxon>Mucoromycota</taxon>
        <taxon>Mucoromycotina</taxon>
        <taxon>Mucoromycetes</taxon>
        <taxon>Mucorales</taxon>
        <taxon>Mucorineae</taxon>
        <taxon>Mucoraceae</taxon>
        <taxon>Mucor</taxon>
    </lineage>
</organism>
<evidence type="ECO:0000256" key="6">
    <source>
        <dbReference type="SAM" id="Phobius"/>
    </source>
</evidence>
<feature type="transmembrane region" description="Helical" evidence="6">
    <location>
        <begin position="20"/>
        <end position="40"/>
    </location>
</feature>
<evidence type="ECO:0000256" key="2">
    <source>
        <dbReference type="ARBA" id="ARBA00022448"/>
    </source>
</evidence>
<dbReference type="PANTHER" id="PTHR43791">
    <property type="entry name" value="PERMEASE-RELATED"/>
    <property type="match status" value="1"/>
</dbReference>
<dbReference type="AlphaFoldDB" id="A0AAN7HX35"/>